<evidence type="ECO:0000313" key="3">
    <source>
        <dbReference type="Proteomes" id="UP000466681"/>
    </source>
</evidence>
<protein>
    <submittedName>
        <fullName evidence="2">Uncharacterized protein</fullName>
    </submittedName>
</protein>
<feature type="transmembrane region" description="Helical" evidence="1">
    <location>
        <begin position="31"/>
        <end position="52"/>
    </location>
</feature>
<keyword evidence="1" id="KW-1133">Transmembrane helix</keyword>
<evidence type="ECO:0000256" key="1">
    <source>
        <dbReference type="SAM" id="Phobius"/>
    </source>
</evidence>
<evidence type="ECO:0000313" key="2">
    <source>
        <dbReference type="EMBL" id="BBX00717.1"/>
    </source>
</evidence>
<proteinExistence type="predicted"/>
<organism evidence="2 3">
    <name type="scientific">Mycolicibacterium moriokaense</name>
    <dbReference type="NCBI Taxonomy" id="39691"/>
    <lineage>
        <taxon>Bacteria</taxon>
        <taxon>Bacillati</taxon>
        <taxon>Actinomycetota</taxon>
        <taxon>Actinomycetes</taxon>
        <taxon>Mycobacteriales</taxon>
        <taxon>Mycobacteriaceae</taxon>
        <taxon>Mycolicibacterium</taxon>
    </lineage>
</organism>
<keyword evidence="1" id="KW-0472">Membrane</keyword>
<dbReference type="Proteomes" id="UP000466681">
    <property type="component" value="Chromosome"/>
</dbReference>
<keyword evidence="1" id="KW-0812">Transmembrane</keyword>
<dbReference type="KEGG" id="mmor:MMOR_16530"/>
<name>A0AAD1H8N9_9MYCO</name>
<accession>A0AAD1H8N9</accession>
<keyword evidence="3" id="KW-1185">Reference proteome</keyword>
<gene>
    <name evidence="2" type="ORF">MMOR_16530</name>
</gene>
<dbReference type="EMBL" id="AP022560">
    <property type="protein sequence ID" value="BBX00717.1"/>
    <property type="molecule type" value="Genomic_DNA"/>
</dbReference>
<sequence length="192" mass="21086">MMTDRDGQGGGLRRRFAQFSSLQERFEASPVGQVVISALVIAIIGVGVAFNLPESPIKRTLDPVVGPAATATYINQQYALFAPDVPKRTETVEVQVLMDDGTIRGWTMPDRDRAIGGFAYVRWLRLMNFAVTRPEIRPGIARWAAHEVAGPSERPVQVAMVLRVQNLPPPGENIRGATAMKVLYSEDLTGQQ</sequence>
<dbReference type="AlphaFoldDB" id="A0AAD1H8N9"/>
<reference evidence="2 3" key="1">
    <citation type="journal article" date="2019" name="Emerg. Microbes Infect.">
        <title>Comprehensive subspecies identification of 175 nontuberculous mycobacteria species based on 7547 genomic profiles.</title>
        <authorList>
            <person name="Matsumoto Y."/>
            <person name="Kinjo T."/>
            <person name="Motooka D."/>
            <person name="Nabeya D."/>
            <person name="Jung N."/>
            <person name="Uechi K."/>
            <person name="Horii T."/>
            <person name="Iida T."/>
            <person name="Fujita J."/>
            <person name="Nakamura S."/>
        </authorList>
    </citation>
    <scope>NUCLEOTIDE SEQUENCE [LARGE SCALE GENOMIC DNA]</scope>
    <source>
        <strain evidence="2 3">JCM 6375</strain>
    </source>
</reference>